<dbReference type="Proteomes" id="UP000289738">
    <property type="component" value="Chromosome B05"/>
</dbReference>
<evidence type="ECO:0008006" key="4">
    <source>
        <dbReference type="Google" id="ProtNLM"/>
    </source>
</evidence>
<dbReference type="Gene3D" id="3.40.395.10">
    <property type="entry name" value="Adenoviral Proteinase, Chain A"/>
    <property type="match status" value="1"/>
</dbReference>
<gene>
    <name evidence="2" type="ORF">Ahy_B05g078224</name>
</gene>
<sequence length="735" mass="85016">MILYPRGSEDVFLCPTSQQTIFPWHLPPILDVSNPRRFHWPYQILKWLRDAIRKFQNEHQETCGGCMFVLLVLYFQRLKHGPLYACQARESWIDEWTAIELDKKANHVISQGCIVDKARKEKKTKKAASSKEENEQARCKRPRKDSDQAPFTRCRTTLQQKYMDAQKYVYDWFLLCWYIPPYLVCNVLYCACDDIWEYSHDCSYKIIPHLSSMIKCFIYVVFHILLGRLNRLIRSMSTPQECRPGTRRKLPIRRSRSGSGIKKTLPGESVPNSKGTPLIVPDSDDEDNDVHQVEPVVTDDRKGGISTYAVCGTCLAYRNVEQGRQTRAISMQPLQMVMPKKSCYHTPSPGRPSFSLGLTQFEKAPTLSPIHSIHPRLRNIKKGETKEKQIRAWILNSSLNKEQHLAAYKGREHLVLQRKDLWTLKARSWVNSTFVLAHSIVHVIQWMCYSFNDTESSRFKQDFYCVCSGILKSVTQNDNLESFIDGASPVYVGLGPSFGADNRFFDKVEAIKRKWLLIPNCWRGHWWVYGFEVNAKRLVIIDILYSVSQDDERDKLDAYVGRLFEDMAIIAIPAFVRTTDGPSHSYARFMESWTEDRALDEWNGDLLKSYRMELMLDIVCGSQNALVDQVLVLLEDKVQPVWNNQPRNKKKKVRSPFTALSTRTLIERAEGLPKGRIIKGRKKKVTIYIHIEPNIWVVMSYHRFDLNMLSDDIMITGVDTRSSDSFGMHAIGSIC</sequence>
<feature type="region of interest" description="Disordered" evidence="1">
    <location>
        <begin position="120"/>
        <end position="148"/>
    </location>
</feature>
<comment type="caution">
    <text evidence="2">The sequence shown here is derived from an EMBL/GenBank/DDBJ whole genome shotgun (WGS) entry which is preliminary data.</text>
</comment>
<dbReference type="AlphaFoldDB" id="A0A444Z6L0"/>
<reference evidence="2 3" key="1">
    <citation type="submission" date="2019-01" db="EMBL/GenBank/DDBJ databases">
        <title>Sequencing of cultivated peanut Arachis hypogaea provides insights into genome evolution and oil improvement.</title>
        <authorList>
            <person name="Chen X."/>
        </authorList>
    </citation>
    <scope>NUCLEOTIDE SEQUENCE [LARGE SCALE GENOMIC DNA]</scope>
    <source>
        <strain evidence="3">cv. Fuhuasheng</strain>
        <tissue evidence="2">Leaves</tissue>
    </source>
</reference>
<organism evidence="2 3">
    <name type="scientific">Arachis hypogaea</name>
    <name type="common">Peanut</name>
    <dbReference type="NCBI Taxonomy" id="3818"/>
    <lineage>
        <taxon>Eukaryota</taxon>
        <taxon>Viridiplantae</taxon>
        <taxon>Streptophyta</taxon>
        <taxon>Embryophyta</taxon>
        <taxon>Tracheophyta</taxon>
        <taxon>Spermatophyta</taxon>
        <taxon>Magnoliopsida</taxon>
        <taxon>eudicotyledons</taxon>
        <taxon>Gunneridae</taxon>
        <taxon>Pentapetalae</taxon>
        <taxon>rosids</taxon>
        <taxon>fabids</taxon>
        <taxon>Fabales</taxon>
        <taxon>Fabaceae</taxon>
        <taxon>Papilionoideae</taxon>
        <taxon>50 kb inversion clade</taxon>
        <taxon>dalbergioids sensu lato</taxon>
        <taxon>Dalbergieae</taxon>
        <taxon>Pterocarpus clade</taxon>
        <taxon>Arachis</taxon>
    </lineage>
</organism>
<protein>
    <recommendedName>
        <fullName evidence="4">Ubiquitin-like protease family profile domain-containing protein</fullName>
    </recommendedName>
</protein>
<dbReference type="SUPFAM" id="SSF54001">
    <property type="entry name" value="Cysteine proteinases"/>
    <property type="match status" value="1"/>
</dbReference>
<dbReference type="EMBL" id="SDMP01000015">
    <property type="protein sequence ID" value="RYR09812.1"/>
    <property type="molecule type" value="Genomic_DNA"/>
</dbReference>
<evidence type="ECO:0000313" key="2">
    <source>
        <dbReference type="EMBL" id="RYR09812.1"/>
    </source>
</evidence>
<feature type="region of interest" description="Disordered" evidence="1">
    <location>
        <begin position="257"/>
        <end position="289"/>
    </location>
</feature>
<evidence type="ECO:0000256" key="1">
    <source>
        <dbReference type="SAM" id="MobiDB-lite"/>
    </source>
</evidence>
<evidence type="ECO:0000313" key="3">
    <source>
        <dbReference type="Proteomes" id="UP000289738"/>
    </source>
</evidence>
<name>A0A444Z6L0_ARAHY</name>
<accession>A0A444Z6L0</accession>
<feature type="compositionally biased region" description="Basic and acidic residues" evidence="1">
    <location>
        <begin position="129"/>
        <end position="138"/>
    </location>
</feature>
<proteinExistence type="predicted"/>
<dbReference type="InterPro" id="IPR038765">
    <property type="entry name" value="Papain-like_cys_pep_sf"/>
</dbReference>
<keyword evidence="3" id="KW-1185">Reference proteome</keyword>